<evidence type="ECO:0000256" key="5">
    <source>
        <dbReference type="ARBA" id="ARBA00023204"/>
    </source>
</evidence>
<dbReference type="NCBIfam" id="TIGR00589">
    <property type="entry name" value="ogt"/>
    <property type="match status" value="1"/>
</dbReference>
<organism evidence="8 9">
    <name type="scientific">Luteolibacter ambystomatis</name>
    <dbReference type="NCBI Taxonomy" id="2824561"/>
    <lineage>
        <taxon>Bacteria</taxon>
        <taxon>Pseudomonadati</taxon>
        <taxon>Verrucomicrobiota</taxon>
        <taxon>Verrucomicrobiia</taxon>
        <taxon>Verrucomicrobiales</taxon>
        <taxon>Verrucomicrobiaceae</taxon>
        <taxon>Luteolibacter</taxon>
    </lineage>
</organism>
<dbReference type="Gene3D" id="1.10.10.10">
    <property type="entry name" value="Winged helix-like DNA-binding domain superfamily/Winged helix DNA-binding domain"/>
    <property type="match status" value="1"/>
</dbReference>
<dbReference type="InterPro" id="IPR001497">
    <property type="entry name" value="MethylDNA_cys_MeTrfase_AS"/>
</dbReference>
<dbReference type="KEGG" id="lamb:KBB96_12325"/>
<keyword evidence="4" id="KW-0227">DNA damage</keyword>
<evidence type="ECO:0000259" key="7">
    <source>
        <dbReference type="Pfam" id="PF01035"/>
    </source>
</evidence>
<dbReference type="Pfam" id="PF01035">
    <property type="entry name" value="DNA_binding_1"/>
    <property type="match status" value="1"/>
</dbReference>
<evidence type="ECO:0000256" key="1">
    <source>
        <dbReference type="ARBA" id="ARBA00001286"/>
    </source>
</evidence>
<reference evidence="8" key="1">
    <citation type="submission" date="2021-04" db="EMBL/GenBank/DDBJ databases">
        <title>Luteolibacter sp. 32A isolated from the skin of an Anderson's salamander (Ambystoma andersonii).</title>
        <authorList>
            <person name="Spergser J."/>
            <person name="Busse H.-J."/>
        </authorList>
    </citation>
    <scope>NUCLEOTIDE SEQUENCE</scope>
    <source>
        <strain evidence="8">32A</strain>
    </source>
</reference>
<sequence length="103" mass="10894">MAFEMAVYEVVRLIPRGKVSTYGAVARCAGKGGARAVGSALARNPFAPEVPCHRVVRSNGALGGFSGQTEGPEMDRKTRMLRAEGVEVVKGVVDMDRFGVEPG</sequence>
<evidence type="ECO:0000256" key="2">
    <source>
        <dbReference type="ARBA" id="ARBA00022603"/>
    </source>
</evidence>
<dbReference type="GO" id="GO:0003908">
    <property type="term" value="F:methylated-DNA-[protein]-cysteine S-methyltransferase activity"/>
    <property type="evidence" value="ECO:0007669"/>
    <property type="project" value="UniProtKB-EC"/>
</dbReference>
<evidence type="ECO:0000256" key="4">
    <source>
        <dbReference type="ARBA" id="ARBA00022763"/>
    </source>
</evidence>
<dbReference type="GO" id="GO:0032259">
    <property type="term" value="P:methylation"/>
    <property type="evidence" value="ECO:0007669"/>
    <property type="project" value="UniProtKB-KW"/>
</dbReference>
<dbReference type="InterPro" id="IPR036217">
    <property type="entry name" value="MethylDNA_cys_MeTrfase_DNAb"/>
</dbReference>
<gene>
    <name evidence="8" type="ORF">KBB96_12325</name>
</gene>
<dbReference type="Proteomes" id="UP000676169">
    <property type="component" value="Chromosome"/>
</dbReference>
<protein>
    <submittedName>
        <fullName evidence="8">MGMT family protein</fullName>
    </submittedName>
</protein>
<dbReference type="PROSITE" id="PS00374">
    <property type="entry name" value="MGMT"/>
    <property type="match status" value="1"/>
</dbReference>
<keyword evidence="2" id="KW-0489">Methyltransferase</keyword>
<evidence type="ECO:0000256" key="3">
    <source>
        <dbReference type="ARBA" id="ARBA00022679"/>
    </source>
</evidence>
<accession>A0A975J3C7</accession>
<dbReference type="PANTHER" id="PTHR10815:SF13">
    <property type="entry name" value="METHYLATED-DNA--PROTEIN-CYSTEINE METHYLTRANSFERASE"/>
    <property type="match status" value="1"/>
</dbReference>
<dbReference type="InterPro" id="IPR036388">
    <property type="entry name" value="WH-like_DNA-bd_sf"/>
</dbReference>
<evidence type="ECO:0000313" key="9">
    <source>
        <dbReference type="Proteomes" id="UP000676169"/>
    </source>
</evidence>
<keyword evidence="3" id="KW-0808">Transferase</keyword>
<dbReference type="CDD" id="cd06445">
    <property type="entry name" value="ATase"/>
    <property type="match status" value="1"/>
</dbReference>
<dbReference type="EMBL" id="CP073100">
    <property type="protein sequence ID" value="QUE53310.1"/>
    <property type="molecule type" value="Genomic_DNA"/>
</dbReference>
<evidence type="ECO:0000313" key="8">
    <source>
        <dbReference type="EMBL" id="QUE53310.1"/>
    </source>
</evidence>
<dbReference type="SUPFAM" id="SSF46767">
    <property type="entry name" value="Methylated DNA-protein cysteine methyltransferase, C-terminal domain"/>
    <property type="match status" value="1"/>
</dbReference>
<comment type="catalytic activity">
    <reaction evidence="1">
        <text>a 4-O-methyl-thymidine in DNA + L-cysteinyl-[protein] = a thymidine in DNA + S-methyl-L-cysteinyl-[protein]</text>
        <dbReference type="Rhea" id="RHEA:53428"/>
        <dbReference type="Rhea" id="RHEA-COMP:10131"/>
        <dbReference type="Rhea" id="RHEA-COMP:10132"/>
        <dbReference type="Rhea" id="RHEA-COMP:13555"/>
        <dbReference type="Rhea" id="RHEA-COMP:13556"/>
        <dbReference type="ChEBI" id="CHEBI:29950"/>
        <dbReference type="ChEBI" id="CHEBI:82612"/>
        <dbReference type="ChEBI" id="CHEBI:137386"/>
        <dbReference type="ChEBI" id="CHEBI:137387"/>
        <dbReference type="EC" id="2.1.1.63"/>
    </reaction>
</comment>
<feature type="domain" description="Methylated-DNA-[protein]-cysteine S-methyltransferase DNA binding" evidence="7">
    <location>
        <begin position="3"/>
        <end position="86"/>
    </location>
</feature>
<dbReference type="AlphaFoldDB" id="A0A975J3C7"/>
<evidence type="ECO:0000256" key="6">
    <source>
        <dbReference type="ARBA" id="ARBA00049348"/>
    </source>
</evidence>
<name>A0A975J3C7_9BACT</name>
<keyword evidence="5" id="KW-0234">DNA repair</keyword>
<comment type="catalytic activity">
    <reaction evidence="6">
        <text>a 6-O-methyl-2'-deoxyguanosine in DNA + L-cysteinyl-[protein] = S-methyl-L-cysteinyl-[protein] + a 2'-deoxyguanosine in DNA</text>
        <dbReference type="Rhea" id="RHEA:24000"/>
        <dbReference type="Rhea" id="RHEA-COMP:10131"/>
        <dbReference type="Rhea" id="RHEA-COMP:10132"/>
        <dbReference type="Rhea" id="RHEA-COMP:11367"/>
        <dbReference type="Rhea" id="RHEA-COMP:11368"/>
        <dbReference type="ChEBI" id="CHEBI:29950"/>
        <dbReference type="ChEBI" id="CHEBI:82612"/>
        <dbReference type="ChEBI" id="CHEBI:85445"/>
        <dbReference type="ChEBI" id="CHEBI:85448"/>
        <dbReference type="EC" id="2.1.1.63"/>
    </reaction>
</comment>
<proteinExistence type="predicted"/>
<dbReference type="GO" id="GO:0006281">
    <property type="term" value="P:DNA repair"/>
    <property type="evidence" value="ECO:0007669"/>
    <property type="project" value="UniProtKB-KW"/>
</dbReference>
<dbReference type="PANTHER" id="PTHR10815">
    <property type="entry name" value="METHYLATED-DNA--PROTEIN-CYSTEINE METHYLTRANSFERASE"/>
    <property type="match status" value="1"/>
</dbReference>
<dbReference type="InterPro" id="IPR014048">
    <property type="entry name" value="MethylDNA_cys_MeTrfase_DNA-bd"/>
</dbReference>
<keyword evidence="9" id="KW-1185">Reference proteome</keyword>